<dbReference type="SUPFAM" id="SSF52374">
    <property type="entry name" value="Nucleotidylyl transferase"/>
    <property type="match status" value="1"/>
</dbReference>
<dbReference type="InterPro" id="IPR015864">
    <property type="entry name" value="FAD_synthase"/>
</dbReference>
<dbReference type="Gene3D" id="2.40.30.30">
    <property type="entry name" value="Riboflavin kinase-like"/>
    <property type="match status" value="1"/>
</dbReference>
<dbReference type="PANTHER" id="PTHR22749">
    <property type="entry name" value="RIBOFLAVIN KINASE/FMN ADENYLYLTRANSFERASE"/>
    <property type="match status" value="1"/>
</dbReference>
<dbReference type="PIRSF" id="PIRSF004491">
    <property type="entry name" value="FAD_Synth"/>
    <property type="match status" value="1"/>
</dbReference>
<evidence type="ECO:0000256" key="15">
    <source>
        <dbReference type="PIRNR" id="PIRNR004491"/>
    </source>
</evidence>
<dbReference type="GO" id="GO:0008531">
    <property type="term" value="F:riboflavin kinase activity"/>
    <property type="evidence" value="ECO:0007669"/>
    <property type="project" value="UniProtKB-UniRule"/>
</dbReference>
<evidence type="ECO:0000256" key="6">
    <source>
        <dbReference type="ARBA" id="ARBA00022679"/>
    </source>
</evidence>
<keyword evidence="6 15" id="KW-0808">Transferase</keyword>
<keyword evidence="12" id="KW-0511">Multifunctional enzyme</keyword>
<dbReference type="EMBL" id="PVTV01000011">
    <property type="protein sequence ID" value="PRY99091.1"/>
    <property type="molecule type" value="Genomic_DNA"/>
</dbReference>
<comment type="pathway">
    <text evidence="2 15">Cofactor biosynthesis; FAD biosynthesis; FAD from FMN: step 1/1.</text>
</comment>
<reference evidence="17 18" key="1">
    <citation type="submission" date="2018-03" db="EMBL/GenBank/DDBJ databases">
        <title>Genomic Encyclopedia of Type Strains, Phase III (KMG-III): the genomes of soil and plant-associated and newly described type strains.</title>
        <authorList>
            <person name="Whitman W."/>
        </authorList>
    </citation>
    <scope>NUCLEOTIDE SEQUENCE [LARGE SCALE GENOMIC DNA]</scope>
    <source>
        <strain evidence="17 18">MWH-P2sevCIIIb</strain>
    </source>
</reference>
<evidence type="ECO:0000256" key="1">
    <source>
        <dbReference type="ARBA" id="ARBA00002121"/>
    </source>
</evidence>
<dbReference type="GO" id="GO:0006747">
    <property type="term" value="P:FAD biosynthetic process"/>
    <property type="evidence" value="ECO:0007669"/>
    <property type="project" value="UniProtKB-UniRule"/>
</dbReference>
<evidence type="ECO:0000256" key="2">
    <source>
        <dbReference type="ARBA" id="ARBA00004726"/>
    </source>
</evidence>
<gene>
    <name evidence="17" type="ORF">BCM14_0530</name>
</gene>
<evidence type="ECO:0000259" key="16">
    <source>
        <dbReference type="SMART" id="SM00904"/>
    </source>
</evidence>
<dbReference type="GO" id="GO:0009231">
    <property type="term" value="P:riboflavin biosynthetic process"/>
    <property type="evidence" value="ECO:0007669"/>
    <property type="project" value="InterPro"/>
</dbReference>
<dbReference type="Pfam" id="PF06574">
    <property type="entry name" value="FAD_syn"/>
    <property type="match status" value="1"/>
</dbReference>
<dbReference type="UniPathway" id="UPA00276">
    <property type="reaction ID" value="UER00406"/>
</dbReference>
<dbReference type="SMART" id="SM00904">
    <property type="entry name" value="Flavokinase"/>
    <property type="match status" value="1"/>
</dbReference>
<evidence type="ECO:0000256" key="13">
    <source>
        <dbReference type="ARBA" id="ARBA00047880"/>
    </source>
</evidence>
<evidence type="ECO:0000313" key="18">
    <source>
        <dbReference type="Proteomes" id="UP000238308"/>
    </source>
</evidence>
<evidence type="ECO:0000256" key="7">
    <source>
        <dbReference type="ARBA" id="ARBA00022695"/>
    </source>
</evidence>
<keyword evidence="10 15" id="KW-0274">FAD</keyword>
<name>A0A2T0XJJ7_9BURK</name>
<dbReference type="InterPro" id="IPR015865">
    <property type="entry name" value="Riboflavin_kinase_bac/euk"/>
</dbReference>
<comment type="function">
    <text evidence="1">Catalyzes the phosphorylation of riboflavin to FMN followed by the adenylation of FMN to FAD.</text>
</comment>
<dbReference type="InterPro" id="IPR014729">
    <property type="entry name" value="Rossmann-like_a/b/a_fold"/>
</dbReference>
<evidence type="ECO:0000256" key="11">
    <source>
        <dbReference type="ARBA" id="ARBA00022840"/>
    </source>
</evidence>
<dbReference type="Pfam" id="PF01687">
    <property type="entry name" value="Flavokinase"/>
    <property type="match status" value="1"/>
</dbReference>
<comment type="catalytic activity">
    <reaction evidence="13 15">
        <text>riboflavin + ATP = FMN + ADP + H(+)</text>
        <dbReference type="Rhea" id="RHEA:14357"/>
        <dbReference type="ChEBI" id="CHEBI:15378"/>
        <dbReference type="ChEBI" id="CHEBI:30616"/>
        <dbReference type="ChEBI" id="CHEBI:57986"/>
        <dbReference type="ChEBI" id="CHEBI:58210"/>
        <dbReference type="ChEBI" id="CHEBI:456216"/>
        <dbReference type="EC" id="2.7.1.26"/>
    </reaction>
</comment>
<keyword evidence="9 15" id="KW-0418">Kinase</keyword>
<dbReference type="EC" id="2.7.1.26" evidence="15"/>
<dbReference type="InterPro" id="IPR023465">
    <property type="entry name" value="Riboflavin_kinase_dom_sf"/>
</dbReference>
<sequence length="333" mass="36567">METSNPQISPAISTTLLAIPRMPRQGHAQQQTALSIGNFDGVHLGHQSMLQRLREAATAEQLQSAVLTFSPHPREYFAEIARRPELTPTHITGLRDKVQTILGCGIDRVWVARFNRHLAEMSALAFIEDLLIAKLNVRWLLVGEDFRFGSKRAGDIALLRQVGAARGVSVQTHADIVDGRGHRISSSEVRAALALGDLIRARALLGRHFALTGHVIHGQKLGRTLGFPTMNMRVTDRCAARSGIYVVAVHGLGDKPLPGIASLGVRPTVLDNGQILLETHVLDAQIDAYGKLVRVEFLQHVRDEEKFPDLTTLTAAMNADRQHARAYFALHGL</sequence>
<dbReference type="Proteomes" id="UP000238308">
    <property type="component" value="Unassembled WGS sequence"/>
</dbReference>
<organism evidence="17 18">
    <name type="scientific">Jezberella montanilacus</name>
    <dbReference type="NCBI Taxonomy" id="323426"/>
    <lineage>
        <taxon>Bacteria</taxon>
        <taxon>Pseudomonadati</taxon>
        <taxon>Pseudomonadota</taxon>
        <taxon>Betaproteobacteria</taxon>
        <taxon>Burkholderiales</taxon>
        <taxon>Alcaligenaceae</taxon>
        <taxon>Jezberella</taxon>
    </lineage>
</organism>
<evidence type="ECO:0000256" key="4">
    <source>
        <dbReference type="ARBA" id="ARBA00022630"/>
    </source>
</evidence>
<keyword evidence="18" id="KW-1185">Reference proteome</keyword>
<keyword evidence="7 15" id="KW-0548">Nucleotidyltransferase</keyword>
<dbReference type="EC" id="2.7.7.2" evidence="15"/>
<evidence type="ECO:0000256" key="10">
    <source>
        <dbReference type="ARBA" id="ARBA00022827"/>
    </source>
</evidence>
<comment type="pathway">
    <text evidence="3 15">Cofactor biosynthesis; FMN biosynthesis; FMN from riboflavin (ATP route): step 1/1.</text>
</comment>
<dbReference type="AlphaFoldDB" id="A0A2T0XJJ7"/>
<keyword evidence="8 15" id="KW-0547">Nucleotide-binding</keyword>
<keyword evidence="11 15" id="KW-0067">ATP-binding</keyword>
<evidence type="ECO:0000256" key="12">
    <source>
        <dbReference type="ARBA" id="ARBA00023268"/>
    </source>
</evidence>
<dbReference type="CDD" id="cd02064">
    <property type="entry name" value="FAD_synthetase_N"/>
    <property type="match status" value="1"/>
</dbReference>
<dbReference type="Gene3D" id="3.40.50.620">
    <property type="entry name" value="HUPs"/>
    <property type="match status" value="1"/>
</dbReference>
<dbReference type="NCBIfam" id="NF004159">
    <property type="entry name" value="PRK05627.1-2"/>
    <property type="match status" value="1"/>
</dbReference>
<dbReference type="GO" id="GO:0003919">
    <property type="term" value="F:FMN adenylyltransferase activity"/>
    <property type="evidence" value="ECO:0007669"/>
    <property type="project" value="UniProtKB-UniRule"/>
</dbReference>
<evidence type="ECO:0000256" key="5">
    <source>
        <dbReference type="ARBA" id="ARBA00022643"/>
    </source>
</evidence>
<comment type="catalytic activity">
    <reaction evidence="14 15">
        <text>FMN + ATP + H(+) = FAD + diphosphate</text>
        <dbReference type="Rhea" id="RHEA:17237"/>
        <dbReference type="ChEBI" id="CHEBI:15378"/>
        <dbReference type="ChEBI" id="CHEBI:30616"/>
        <dbReference type="ChEBI" id="CHEBI:33019"/>
        <dbReference type="ChEBI" id="CHEBI:57692"/>
        <dbReference type="ChEBI" id="CHEBI:58210"/>
        <dbReference type="EC" id="2.7.7.2"/>
    </reaction>
</comment>
<evidence type="ECO:0000256" key="8">
    <source>
        <dbReference type="ARBA" id="ARBA00022741"/>
    </source>
</evidence>
<dbReference type="GO" id="GO:0005524">
    <property type="term" value="F:ATP binding"/>
    <property type="evidence" value="ECO:0007669"/>
    <property type="project" value="UniProtKB-UniRule"/>
</dbReference>
<protein>
    <recommendedName>
        <fullName evidence="15">Riboflavin biosynthesis protein</fullName>
    </recommendedName>
    <domain>
        <recommendedName>
            <fullName evidence="15">Riboflavin kinase</fullName>
            <ecNumber evidence="15">2.7.1.26</ecNumber>
        </recommendedName>
        <alternativeName>
            <fullName evidence="15">Flavokinase</fullName>
        </alternativeName>
    </domain>
    <domain>
        <recommendedName>
            <fullName evidence="15">FMN adenylyltransferase</fullName>
            <ecNumber evidence="15">2.7.7.2</ecNumber>
        </recommendedName>
        <alternativeName>
            <fullName evidence="15">FAD pyrophosphorylase</fullName>
        </alternativeName>
        <alternativeName>
            <fullName evidence="15">FAD synthase</fullName>
        </alternativeName>
    </domain>
</protein>
<proteinExistence type="inferred from homology"/>
<evidence type="ECO:0000256" key="3">
    <source>
        <dbReference type="ARBA" id="ARBA00005201"/>
    </source>
</evidence>
<feature type="domain" description="Riboflavin kinase" evidence="16">
    <location>
        <begin position="204"/>
        <end position="329"/>
    </location>
</feature>
<accession>A0A2T0XJJ7</accession>
<dbReference type="UniPathway" id="UPA00277">
    <property type="reaction ID" value="UER00407"/>
</dbReference>
<keyword evidence="5 15" id="KW-0288">FMN</keyword>
<dbReference type="InterPro" id="IPR023468">
    <property type="entry name" value="Riboflavin_kinase"/>
</dbReference>
<evidence type="ECO:0000313" key="17">
    <source>
        <dbReference type="EMBL" id="PRY99091.1"/>
    </source>
</evidence>
<dbReference type="NCBIfam" id="NF004163">
    <property type="entry name" value="PRK05627.1-6"/>
    <property type="match status" value="1"/>
</dbReference>
<comment type="caution">
    <text evidence="17">The sequence shown here is derived from an EMBL/GenBank/DDBJ whole genome shotgun (WGS) entry which is preliminary data.</text>
</comment>
<comment type="similarity">
    <text evidence="15">Belongs to the ribF family.</text>
</comment>
<dbReference type="FunFam" id="3.40.50.620:FF:000021">
    <property type="entry name" value="Riboflavin biosynthesis protein"/>
    <property type="match status" value="1"/>
</dbReference>
<dbReference type="SUPFAM" id="SSF82114">
    <property type="entry name" value="Riboflavin kinase-like"/>
    <property type="match status" value="1"/>
</dbReference>
<evidence type="ECO:0000256" key="14">
    <source>
        <dbReference type="ARBA" id="ARBA00049494"/>
    </source>
</evidence>
<evidence type="ECO:0000256" key="9">
    <source>
        <dbReference type="ARBA" id="ARBA00022777"/>
    </source>
</evidence>
<keyword evidence="4 15" id="KW-0285">Flavoprotein</keyword>
<dbReference type="PANTHER" id="PTHR22749:SF6">
    <property type="entry name" value="RIBOFLAVIN KINASE"/>
    <property type="match status" value="1"/>
</dbReference>
<dbReference type="GO" id="GO:0009398">
    <property type="term" value="P:FMN biosynthetic process"/>
    <property type="evidence" value="ECO:0007669"/>
    <property type="project" value="UniProtKB-UniRule"/>
</dbReference>
<dbReference type="InterPro" id="IPR002606">
    <property type="entry name" value="Riboflavin_kinase_bac"/>
</dbReference>
<dbReference type="NCBIfam" id="TIGR00083">
    <property type="entry name" value="ribF"/>
    <property type="match status" value="1"/>
</dbReference>